<dbReference type="AlphaFoldDB" id="A0A2T5BSK0"/>
<evidence type="ECO:0000259" key="6">
    <source>
        <dbReference type="Pfam" id="PF01593"/>
    </source>
</evidence>
<dbReference type="PANTHER" id="PTHR43734:SF7">
    <property type="entry name" value="4,4'-DIAPONEUROSPORENE OXYGENASE"/>
    <property type="match status" value="1"/>
</dbReference>
<dbReference type="NCBIfam" id="TIGR02734">
    <property type="entry name" value="crtI_fam"/>
    <property type="match status" value="1"/>
</dbReference>
<comment type="pathway">
    <text evidence="1 5">Carotenoid biosynthesis.</text>
</comment>
<dbReference type="InterPro" id="IPR002937">
    <property type="entry name" value="Amino_oxidase"/>
</dbReference>
<comment type="caution">
    <text evidence="7">The sequence shown here is derived from an EMBL/GenBank/DDBJ whole genome shotgun (WGS) entry which is preliminary data.</text>
</comment>
<sequence>MATAAEKVIVIGAGMGGLSAAIRLAHAGLDVTVVDRAPGPGGKMRTVQSIAGPVDAGPTVMTMRPVFEQLFESTGTRMTDYITLNRQDVLARHWWPDGSSLDLFADRDASRDAIGRLAGAQAAAEFSAFCNRAERLFHAFDAPMMRAAEPRLAGLAAHVLRNPDLIPAMAPLKTLASSLEFGFSDPRLRQLFGRYATYVGGSPFLTPAVLALVWHAEEQGVWQVEGGMHALAQALKKLATDKGASFLFNRTATRIEIQNGAAAAVHLSDGGRLPAGRVVFNGDPAALSAGLLGDRLRTTLPAAATQPRSLSAYVWSFAATPQGPDMVHHNVFFAADPRQEFGPIAKGHMPQDPTLYICAQDRGTGRAPHGTERFEIIMNGPPVNGTAAATQKEMETCRIRTFETLAQFGLTFTPRPDVTALTTPEQFARLFPASQGSLYGRSPHGMLAAFRRPTARTTMTGVYLAGGGAHPGAGIPMATLSGKHAAEAILTDLASPSMSPQTAMHGGTSTA</sequence>
<dbReference type="InterPro" id="IPR036188">
    <property type="entry name" value="FAD/NAD-bd_sf"/>
</dbReference>
<reference evidence="7 8" key="1">
    <citation type="submission" date="2018-04" db="EMBL/GenBank/DDBJ databases">
        <title>Genomic Encyclopedia of Archaeal and Bacterial Type Strains, Phase II (KMG-II): from individual species to whole genera.</title>
        <authorList>
            <person name="Goeker M."/>
        </authorList>
    </citation>
    <scope>NUCLEOTIDE SEQUENCE [LARGE SCALE GENOMIC DNA]</scope>
    <source>
        <strain evidence="7 8">DSM 18064</strain>
    </source>
</reference>
<proteinExistence type="inferred from homology"/>
<dbReference type="InterPro" id="IPR014105">
    <property type="entry name" value="Carotenoid/retinoid_OxRdtase"/>
</dbReference>
<keyword evidence="8" id="KW-1185">Reference proteome</keyword>
<evidence type="ECO:0000256" key="4">
    <source>
        <dbReference type="ARBA" id="ARBA00023002"/>
    </source>
</evidence>
<evidence type="ECO:0000256" key="1">
    <source>
        <dbReference type="ARBA" id="ARBA00004829"/>
    </source>
</evidence>
<dbReference type="PANTHER" id="PTHR43734">
    <property type="entry name" value="PHYTOENE DESATURASE"/>
    <property type="match status" value="1"/>
</dbReference>
<dbReference type="OrthoDB" id="9774675at2"/>
<dbReference type="RefSeq" id="WP_107892035.1">
    <property type="nucleotide sequence ID" value="NZ_NHSI01000036.1"/>
</dbReference>
<dbReference type="PROSITE" id="PS00982">
    <property type="entry name" value="PHYTOENE_DH"/>
    <property type="match status" value="1"/>
</dbReference>
<organism evidence="7 8">
    <name type="scientific">Rhodovulum imhoffii</name>
    <dbReference type="NCBI Taxonomy" id="365340"/>
    <lineage>
        <taxon>Bacteria</taxon>
        <taxon>Pseudomonadati</taxon>
        <taxon>Pseudomonadota</taxon>
        <taxon>Alphaproteobacteria</taxon>
        <taxon>Rhodobacterales</taxon>
        <taxon>Paracoccaceae</taxon>
        <taxon>Rhodovulum</taxon>
    </lineage>
</organism>
<keyword evidence="4 5" id="KW-0560">Oxidoreductase</keyword>
<keyword evidence="3 5" id="KW-0125">Carotenoid biosynthesis</keyword>
<dbReference type="InterPro" id="IPR054841">
    <property type="entry name" value="carotdesatCrtD"/>
</dbReference>
<dbReference type="InterPro" id="IPR008150">
    <property type="entry name" value="Phytoene_DH_bac_CS"/>
</dbReference>
<evidence type="ECO:0000313" key="8">
    <source>
        <dbReference type="Proteomes" id="UP000243859"/>
    </source>
</evidence>
<evidence type="ECO:0000256" key="3">
    <source>
        <dbReference type="ARBA" id="ARBA00022746"/>
    </source>
</evidence>
<dbReference type="Proteomes" id="UP000243859">
    <property type="component" value="Unassembled WGS sequence"/>
</dbReference>
<evidence type="ECO:0000256" key="2">
    <source>
        <dbReference type="ARBA" id="ARBA00006046"/>
    </source>
</evidence>
<protein>
    <submittedName>
        <fullName evidence="7">1-hydroxycarotenoid 3,4-desaturase</fullName>
    </submittedName>
</protein>
<feature type="domain" description="Amine oxidase" evidence="6">
    <location>
        <begin position="15"/>
        <end position="296"/>
    </location>
</feature>
<evidence type="ECO:0000313" key="7">
    <source>
        <dbReference type="EMBL" id="PTN02319.1"/>
    </source>
</evidence>
<evidence type="ECO:0000256" key="5">
    <source>
        <dbReference type="RuleBase" id="RU362075"/>
    </source>
</evidence>
<dbReference type="GO" id="GO:0016627">
    <property type="term" value="F:oxidoreductase activity, acting on the CH-CH group of donors"/>
    <property type="evidence" value="ECO:0007669"/>
    <property type="project" value="UniProtKB-ARBA"/>
</dbReference>
<gene>
    <name evidence="7" type="ORF">C8N32_10785</name>
</gene>
<dbReference type="NCBIfam" id="NF045637">
    <property type="entry name" value="carotdesatCrtDProt"/>
    <property type="match status" value="1"/>
</dbReference>
<dbReference type="PRINTS" id="PR00420">
    <property type="entry name" value="RNGMNOXGNASE"/>
</dbReference>
<dbReference type="SUPFAM" id="SSF51905">
    <property type="entry name" value="FAD/NAD(P)-binding domain"/>
    <property type="match status" value="1"/>
</dbReference>
<comment type="similarity">
    <text evidence="2 5">Belongs to the carotenoid/retinoid oxidoreductase family.</text>
</comment>
<dbReference type="GO" id="GO:0016117">
    <property type="term" value="P:carotenoid biosynthetic process"/>
    <property type="evidence" value="ECO:0007669"/>
    <property type="project" value="UniProtKB-KW"/>
</dbReference>
<name>A0A2T5BSK0_9RHOB</name>
<dbReference type="EMBL" id="QAAA01000007">
    <property type="protein sequence ID" value="PTN02319.1"/>
    <property type="molecule type" value="Genomic_DNA"/>
</dbReference>
<accession>A0A2T5BSK0</accession>
<dbReference type="Pfam" id="PF01593">
    <property type="entry name" value="Amino_oxidase"/>
    <property type="match status" value="1"/>
</dbReference>
<dbReference type="Gene3D" id="3.50.50.60">
    <property type="entry name" value="FAD/NAD(P)-binding domain"/>
    <property type="match status" value="2"/>
</dbReference>